<dbReference type="Proteomes" id="UP000315369">
    <property type="component" value="Unassembled WGS sequence"/>
</dbReference>
<keyword evidence="3" id="KW-1185">Reference proteome</keyword>
<dbReference type="SUPFAM" id="SSF48431">
    <property type="entry name" value="Lipovitellin-phosvitin complex, superhelical domain"/>
    <property type="match status" value="1"/>
</dbReference>
<dbReference type="RefSeq" id="WP_141643543.1">
    <property type="nucleotide sequence ID" value="NZ_VIFM01000059.1"/>
</dbReference>
<evidence type="ECO:0000313" key="2">
    <source>
        <dbReference type="EMBL" id="TQF14759.1"/>
    </source>
</evidence>
<evidence type="ECO:0000313" key="3">
    <source>
        <dbReference type="Proteomes" id="UP000315369"/>
    </source>
</evidence>
<feature type="chain" id="PRO_5021934017" evidence="1">
    <location>
        <begin position="25"/>
        <end position="638"/>
    </location>
</feature>
<dbReference type="OrthoDB" id="5379329at2"/>
<proteinExistence type="predicted"/>
<comment type="caution">
    <text evidence="2">The sequence shown here is derived from an EMBL/GenBank/DDBJ whole genome shotgun (WGS) entry which is preliminary data.</text>
</comment>
<dbReference type="Pfam" id="PF13646">
    <property type="entry name" value="HEAT_2"/>
    <property type="match status" value="1"/>
</dbReference>
<feature type="signal peptide" evidence="1">
    <location>
        <begin position="1"/>
        <end position="24"/>
    </location>
</feature>
<protein>
    <submittedName>
        <fullName evidence="2">HEAT repeat domain-containing protein</fullName>
    </submittedName>
</protein>
<gene>
    <name evidence="2" type="ORF">FJV41_16980</name>
</gene>
<dbReference type="EMBL" id="VIFM01000059">
    <property type="protein sequence ID" value="TQF14759.1"/>
    <property type="molecule type" value="Genomic_DNA"/>
</dbReference>
<dbReference type="Gene3D" id="1.25.10.20">
    <property type="entry name" value="Vitellinogen, superhelical"/>
    <property type="match status" value="1"/>
</dbReference>
<accession>A0A540X0I2</accession>
<dbReference type="InterPro" id="IPR011030">
    <property type="entry name" value="Lipovitellin_superhlx_dom"/>
</dbReference>
<reference evidence="2 3" key="1">
    <citation type="submission" date="2019-06" db="EMBL/GenBank/DDBJ databases">
        <authorList>
            <person name="Livingstone P."/>
            <person name="Whitworth D."/>
        </authorList>
    </citation>
    <scope>NUCLEOTIDE SEQUENCE [LARGE SCALE GENOMIC DNA]</scope>
    <source>
        <strain evidence="2 3">AM401</strain>
    </source>
</reference>
<name>A0A540X0I2_9BACT</name>
<organism evidence="2 3">
    <name type="scientific">Myxococcus llanfairpwllgwyngyllgogerychwyrndrobwllllantysiliogogogochensis</name>
    <dbReference type="NCBI Taxonomy" id="2590453"/>
    <lineage>
        <taxon>Bacteria</taxon>
        <taxon>Pseudomonadati</taxon>
        <taxon>Myxococcota</taxon>
        <taxon>Myxococcia</taxon>
        <taxon>Myxococcales</taxon>
        <taxon>Cystobacterineae</taxon>
        <taxon>Myxococcaceae</taxon>
        <taxon>Myxococcus</taxon>
    </lineage>
</organism>
<keyword evidence="1" id="KW-0732">Signal</keyword>
<sequence length="638" mass="69297">MRRPRLAVRTAVLSTLLLTGSLSAWYFTRPTTPGADTASVVSDSRLPLYQWTQGEERVYRFVWDDLQRVSLPLPSAGESSTLDGTLHLEGSLTLQALEVRPTGTRLHLALKSLERHEAVLSGQVLLPDAAAVAAHLPQTASAWVELDARGALLAVRFSEAEPPMFRQLTQTLAAELFPTELRDAAEWSAVESTQTGDVEAHFRFEGDGDARLTRRRSRYQKLRAAGGNAPFQQDLRSLTRFERTPEGRMAGVFHDESLDASRTDGGALMSRRMRLRVEFASRQLKPLLATGGEKTIIRQPAQIAFEGDPEVALLRSQADGMTMDRVLQVLSSATSAEAIAGLDGFVRRAIAALKLEPERVRELAVRFQRKGVSPGLRELTMDLLAGAGHAEAQATMRALLQSPAAREHEASFGLMVQRAGFLREPEPETGRMLTAMNAQARAANDVGTERASAYALGGVISHLSPGDPEVATYARPLEAALRDARSDEDRTHALRALGNTGLESVLDQAGPHLRAESAEVRAAAAESLRRAPQEVATRMLLDSLGFEKDRAVQSALLDALDARALDAADLERLRAWVVSGQLASGAESTLLNVITHRLDGSAPIYQMLQALALRPGQQSSLRARIMSLMAQSSAQRDG</sequence>
<dbReference type="AlphaFoldDB" id="A0A540X0I2"/>
<evidence type="ECO:0000256" key="1">
    <source>
        <dbReference type="SAM" id="SignalP"/>
    </source>
</evidence>